<dbReference type="OrthoDB" id="5520792at2"/>
<keyword evidence="3" id="KW-1185">Reference proteome</keyword>
<organism evidence="2 3">
    <name type="scientific">Desulfacinum hydrothermale DSM 13146</name>
    <dbReference type="NCBI Taxonomy" id="1121390"/>
    <lineage>
        <taxon>Bacteria</taxon>
        <taxon>Pseudomonadati</taxon>
        <taxon>Thermodesulfobacteriota</taxon>
        <taxon>Syntrophobacteria</taxon>
        <taxon>Syntrophobacterales</taxon>
        <taxon>Syntrophobacteraceae</taxon>
        <taxon>Desulfacinum</taxon>
    </lineage>
</organism>
<evidence type="ECO:0000313" key="3">
    <source>
        <dbReference type="Proteomes" id="UP000192783"/>
    </source>
</evidence>
<gene>
    <name evidence="2" type="ORF">SAMN02746041_01470</name>
</gene>
<name>A0A1W1XEX3_9BACT</name>
<reference evidence="2 3" key="1">
    <citation type="submission" date="2017-04" db="EMBL/GenBank/DDBJ databases">
        <authorList>
            <person name="Afonso C.L."/>
            <person name="Miller P.J."/>
            <person name="Scott M.A."/>
            <person name="Spackman E."/>
            <person name="Goraichik I."/>
            <person name="Dimitrov K.M."/>
            <person name="Suarez D.L."/>
            <person name="Swayne D.E."/>
        </authorList>
    </citation>
    <scope>NUCLEOTIDE SEQUENCE [LARGE SCALE GENOMIC DNA]</scope>
    <source>
        <strain evidence="2 3">DSM 13146</strain>
    </source>
</reference>
<dbReference type="Proteomes" id="UP000192783">
    <property type="component" value="Unassembled WGS sequence"/>
</dbReference>
<evidence type="ECO:0000256" key="1">
    <source>
        <dbReference type="SAM" id="MobiDB-lite"/>
    </source>
</evidence>
<sequence>MERNKNLKWQLDFLKGSEIGKEGLGGPDVLEPTTPNTPPAGNEAAVHEESELHNRKLQEKIERSMDAVKEFIRNIDISKL</sequence>
<dbReference type="AlphaFoldDB" id="A0A1W1XEX3"/>
<dbReference type="RefSeq" id="WP_084057229.1">
    <property type="nucleotide sequence ID" value="NZ_FWXF01000006.1"/>
</dbReference>
<dbReference type="EMBL" id="FWXF01000006">
    <property type="protein sequence ID" value="SMC22456.1"/>
    <property type="molecule type" value="Genomic_DNA"/>
</dbReference>
<feature type="region of interest" description="Disordered" evidence="1">
    <location>
        <begin position="20"/>
        <end position="52"/>
    </location>
</feature>
<protein>
    <submittedName>
        <fullName evidence="2">Uncharacterized protein</fullName>
    </submittedName>
</protein>
<proteinExistence type="predicted"/>
<accession>A0A1W1XEX3</accession>
<evidence type="ECO:0000313" key="2">
    <source>
        <dbReference type="EMBL" id="SMC22456.1"/>
    </source>
</evidence>